<proteinExistence type="predicted"/>
<organism evidence="1 2">
    <name type="scientific">Trichococcus shcherbakoviae</name>
    <dbReference type="NCBI Taxonomy" id="2094020"/>
    <lineage>
        <taxon>Bacteria</taxon>
        <taxon>Bacillati</taxon>
        <taxon>Bacillota</taxon>
        <taxon>Bacilli</taxon>
        <taxon>Lactobacillales</taxon>
        <taxon>Carnobacteriaceae</taxon>
        <taxon>Trichococcus</taxon>
    </lineage>
</organism>
<dbReference type="RefSeq" id="WP_119092908.1">
    <property type="nucleotide sequence ID" value="NZ_UNRR01000016.1"/>
</dbReference>
<dbReference type="AlphaFoldDB" id="A0A383TEM6"/>
<dbReference type="Proteomes" id="UP000262072">
    <property type="component" value="Unassembled WGS sequence"/>
</dbReference>
<dbReference type="NCBIfam" id="TIGR02646">
    <property type="entry name" value="retron system putative HNH endonuclease"/>
    <property type="match status" value="1"/>
</dbReference>
<accession>A0A383TEM6</accession>
<reference evidence="2" key="1">
    <citation type="submission" date="2018-05" db="EMBL/GenBank/DDBJ databases">
        <authorList>
            <person name="Strepis N."/>
        </authorList>
    </citation>
    <scope>NUCLEOTIDE SEQUENCE [LARGE SCALE GENOMIC DNA]</scope>
</reference>
<sequence>MKRIIKNHREPEFFSEWKQQNPSKKYKDLQGTLTKKRLHSELLLEQYFLCCYCGTNIEVENSHVEHLQPQSKFKKRTLNYNNLLISCNGDNLIESDVQELKYCGHLKLDHYNSEMLTPLDEDCEERMILSADGRINIVRDEDFGATTAIDVLGLNTYVLIDRRASIIDGILTEVMGKSMNDYEQDQYFKEVLEDLQSINNGRLPKFSQELTSFLMNEFDVFDLDKV</sequence>
<name>A0A383TEM6_9LACT</name>
<evidence type="ECO:0000313" key="1">
    <source>
        <dbReference type="EMBL" id="SYZ78307.1"/>
    </source>
</evidence>
<dbReference type="Gene3D" id="1.10.30.50">
    <property type="match status" value="1"/>
</dbReference>
<dbReference type="EMBL" id="UNRR01000016">
    <property type="protein sequence ID" value="SYZ78307.1"/>
    <property type="molecule type" value="Genomic_DNA"/>
</dbReference>
<protein>
    <recommendedName>
        <fullName evidence="3">TIGR02646 family protein</fullName>
    </recommendedName>
</protein>
<dbReference type="InterPro" id="IPR013467">
    <property type="entry name" value="HNH78-like"/>
</dbReference>
<dbReference type="OrthoDB" id="8617719at2"/>
<evidence type="ECO:0000313" key="2">
    <source>
        <dbReference type="Proteomes" id="UP000262072"/>
    </source>
</evidence>
<gene>
    <name evidence="1" type="ORF">TART1_1091</name>
</gene>
<evidence type="ECO:0008006" key="3">
    <source>
        <dbReference type="Google" id="ProtNLM"/>
    </source>
</evidence>